<comment type="caution">
    <text evidence="2">The sequence shown here is derived from an EMBL/GenBank/DDBJ whole genome shotgun (WGS) entry which is preliminary data.</text>
</comment>
<dbReference type="EMBL" id="MU155180">
    <property type="protein sequence ID" value="KAF9481315.1"/>
    <property type="molecule type" value="Genomic_DNA"/>
</dbReference>
<feature type="chain" id="PRO_5040273163" evidence="1">
    <location>
        <begin position="22"/>
        <end position="151"/>
    </location>
</feature>
<dbReference type="AlphaFoldDB" id="A0A9P6D2Q1"/>
<evidence type="ECO:0000313" key="3">
    <source>
        <dbReference type="Proteomes" id="UP000807469"/>
    </source>
</evidence>
<evidence type="ECO:0000313" key="2">
    <source>
        <dbReference type="EMBL" id="KAF9481315.1"/>
    </source>
</evidence>
<dbReference type="OrthoDB" id="3065177at2759"/>
<evidence type="ECO:0000256" key="1">
    <source>
        <dbReference type="SAM" id="SignalP"/>
    </source>
</evidence>
<gene>
    <name evidence="2" type="ORF">BDN70DRAFT_919905</name>
</gene>
<proteinExistence type="predicted"/>
<name>A0A9P6D2Q1_9AGAR</name>
<protein>
    <submittedName>
        <fullName evidence="2">Uncharacterized protein</fullName>
    </submittedName>
</protein>
<organism evidence="2 3">
    <name type="scientific">Pholiota conissans</name>
    <dbReference type="NCBI Taxonomy" id="109636"/>
    <lineage>
        <taxon>Eukaryota</taxon>
        <taxon>Fungi</taxon>
        <taxon>Dikarya</taxon>
        <taxon>Basidiomycota</taxon>
        <taxon>Agaricomycotina</taxon>
        <taxon>Agaricomycetes</taxon>
        <taxon>Agaricomycetidae</taxon>
        <taxon>Agaricales</taxon>
        <taxon>Agaricineae</taxon>
        <taxon>Strophariaceae</taxon>
        <taxon>Pholiota</taxon>
    </lineage>
</organism>
<keyword evidence="3" id="KW-1185">Reference proteome</keyword>
<keyword evidence="1" id="KW-0732">Signal</keyword>
<dbReference type="Proteomes" id="UP000807469">
    <property type="component" value="Unassembled WGS sequence"/>
</dbReference>
<reference evidence="2" key="1">
    <citation type="submission" date="2020-11" db="EMBL/GenBank/DDBJ databases">
        <authorList>
            <consortium name="DOE Joint Genome Institute"/>
            <person name="Ahrendt S."/>
            <person name="Riley R."/>
            <person name="Andreopoulos W."/>
            <person name="Labutti K."/>
            <person name="Pangilinan J."/>
            <person name="Ruiz-Duenas F.J."/>
            <person name="Barrasa J.M."/>
            <person name="Sanchez-Garcia M."/>
            <person name="Camarero S."/>
            <person name="Miyauchi S."/>
            <person name="Serrano A."/>
            <person name="Linde D."/>
            <person name="Babiker R."/>
            <person name="Drula E."/>
            <person name="Ayuso-Fernandez I."/>
            <person name="Pacheco R."/>
            <person name="Padilla G."/>
            <person name="Ferreira P."/>
            <person name="Barriuso J."/>
            <person name="Kellner H."/>
            <person name="Castanera R."/>
            <person name="Alfaro M."/>
            <person name="Ramirez L."/>
            <person name="Pisabarro A.G."/>
            <person name="Kuo A."/>
            <person name="Tritt A."/>
            <person name="Lipzen A."/>
            <person name="He G."/>
            <person name="Yan M."/>
            <person name="Ng V."/>
            <person name="Cullen D."/>
            <person name="Martin F."/>
            <person name="Rosso M.-N."/>
            <person name="Henrissat B."/>
            <person name="Hibbett D."/>
            <person name="Martinez A.T."/>
            <person name="Grigoriev I.V."/>
        </authorList>
    </citation>
    <scope>NUCLEOTIDE SEQUENCE</scope>
    <source>
        <strain evidence="2">CIRM-BRFM 674</strain>
    </source>
</reference>
<accession>A0A9P6D2Q1</accession>
<feature type="signal peptide" evidence="1">
    <location>
        <begin position="1"/>
        <end position="21"/>
    </location>
</feature>
<sequence>MRFSVSLALLGMFMAGSHVLAAPEIFDDYSLDARDVDMEDLNAREVGMDNYMDFTERDLIDMDPEDLFAREYYQELSEREDLEDLLDYVTREDEGSFELEARDDWDELEERDFDDIEDEFVRRADGYDDVELEAREPLRYRIGVVVLNHND</sequence>